<accession>A0A7Y9K573</accession>
<evidence type="ECO:0008006" key="3">
    <source>
        <dbReference type="Google" id="ProtNLM"/>
    </source>
</evidence>
<evidence type="ECO:0000313" key="1">
    <source>
        <dbReference type="EMBL" id="NYD92105.1"/>
    </source>
</evidence>
<organism evidence="1 2">
    <name type="scientific">Sphingomonas melonis</name>
    <dbReference type="NCBI Taxonomy" id="152682"/>
    <lineage>
        <taxon>Bacteria</taxon>
        <taxon>Pseudomonadati</taxon>
        <taxon>Pseudomonadota</taxon>
        <taxon>Alphaproteobacteria</taxon>
        <taxon>Sphingomonadales</taxon>
        <taxon>Sphingomonadaceae</taxon>
        <taxon>Sphingomonas</taxon>
    </lineage>
</organism>
<dbReference type="RefSeq" id="WP_179510500.1">
    <property type="nucleotide sequence ID" value="NZ_JACCBY010000009.1"/>
</dbReference>
<comment type="caution">
    <text evidence="1">The sequence shown here is derived from an EMBL/GenBank/DDBJ whole genome shotgun (WGS) entry which is preliminary data.</text>
</comment>
<reference evidence="1 2" key="1">
    <citation type="submission" date="2020-08" db="EMBL/GenBank/DDBJ databases">
        <title>The Agave Microbiome: Exploring the role of microbial communities in plant adaptations to desert environments.</title>
        <authorList>
            <person name="Partida-Martinez L.P."/>
        </authorList>
    </citation>
    <scope>NUCLEOTIDE SEQUENCE [LARGE SCALE GENOMIC DNA]</scope>
    <source>
        <strain evidence="1 2">AS2.3</strain>
    </source>
</reference>
<dbReference type="AlphaFoldDB" id="A0A7Y9K573"/>
<dbReference type="EMBL" id="JACCBY010000009">
    <property type="protein sequence ID" value="NYD92105.1"/>
    <property type="molecule type" value="Genomic_DNA"/>
</dbReference>
<dbReference type="Proteomes" id="UP000517753">
    <property type="component" value="Unassembled WGS sequence"/>
</dbReference>
<dbReference type="SUPFAM" id="SSF141371">
    <property type="entry name" value="PilZ domain-like"/>
    <property type="match status" value="1"/>
</dbReference>
<name>A0A7Y9K573_9SPHN</name>
<gene>
    <name evidence="1" type="ORF">HD841_003925</name>
</gene>
<proteinExistence type="predicted"/>
<sequence length="164" mass="17590">MTAQTCTLLGRNDWVRVDLPNGQSASGQVDWTAHDHVGVTFAVPIGDLDQFLARCFPDESTPPALSPRTPHFVTSCPVDLWQGSTAIATTMIEISTDGARFATPTTPRLGRPLLLSGPGLPALVAARLCWASAGEAGVIFEHPLPFDTLAPWLDTRALRFAQRG</sequence>
<protein>
    <recommendedName>
        <fullName evidence="3">PilZ domain-containing protein</fullName>
    </recommendedName>
</protein>
<keyword evidence="2" id="KW-1185">Reference proteome</keyword>
<evidence type="ECO:0000313" key="2">
    <source>
        <dbReference type="Proteomes" id="UP000517753"/>
    </source>
</evidence>